<dbReference type="AlphaFoldDB" id="A0A6A4VNF4"/>
<evidence type="ECO:0000313" key="1">
    <source>
        <dbReference type="EMBL" id="KAF0293114.1"/>
    </source>
</evidence>
<comment type="caution">
    <text evidence="1">The sequence shown here is derived from an EMBL/GenBank/DDBJ whole genome shotgun (WGS) entry which is preliminary data.</text>
</comment>
<dbReference type="EMBL" id="VIIS01001773">
    <property type="protein sequence ID" value="KAF0293114.1"/>
    <property type="molecule type" value="Genomic_DNA"/>
</dbReference>
<dbReference type="PANTHER" id="PTHR23252:SF43">
    <property type="entry name" value="INTIMAL THICKNESS RELATED RECEPTOR IRP DOMAIN-CONTAINING PROTEIN"/>
    <property type="match status" value="1"/>
</dbReference>
<reference evidence="1 2" key="1">
    <citation type="submission" date="2019-07" db="EMBL/GenBank/DDBJ databases">
        <title>Draft genome assembly of a fouling barnacle, Amphibalanus amphitrite (Darwin, 1854): The first reference genome for Thecostraca.</title>
        <authorList>
            <person name="Kim W."/>
        </authorList>
    </citation>
    <scope>NUCLEOTIDE SEQUENCE [LARGE SCALE GENOMIC DNA]</scope>
    <source>
        <strain evidence="1">SNU_AA5</strain>
        <tissue evidence="1">Soma without cirri and trophi</tissue>
    </source>
</reference>
<accession>A0A6A4VNF4</accession>
<dbReference type="PANTHER" id="PTHR23252">
    <property type="entry name" value="INTIMAL THICKNESS RECEPTOR-RELATED"/>
    <property type="match status" value="1"/>
</dbReference>
<proteinExistence type="predicted"/>
<sequence length="214" mass="24711">MARQSQIDAQQLKFNIRTNPSGTWHSDSFFLFLSKFGFQRTSSPNRRDSEGHIFGNVTTVSGSESGEPGALLAVLDRTFFLDFYTNRSWPARDAACRRMFAGLSRVAYDARCFDDGEEDFLRRVPCPRGALCPDEDAPENVVTGHQFTYSIQDVHQPRFWYISLVACHRDPVTCEWRHTRQPISVQYDIWLVNGDPRKRAQNPLEYQFSFDEQV</sequence>
<dbReference type="OrthoDB" id="45670at2759"/>
<protein>
    <submittedName>
        <fullName evidence="1">Uncharacterized protein</fullName>
    </submittedName>
</protein>
<gene>
    <name evidence="1" type="ORF">FJT64_009011</name>
</gene>
<dbReference type="InterPro" id="IPR047831">
    <property type="entry name" value="GPR180/TMEM145"/>
</dbReference>
<dbReference type="Proteomes" id="UP000440578">
    <property type="component" value="Unassembled WGS sequence"/>
</dbReference>
<keyword evidence="2" id="KW-1185">Reference proteome</keyword>
<organism evidence="1 2">
    <name type="scientific">Amphibalanus amphitrite</name>
    <name type="common">Striped barnacle</name>
    <name type="synonym">Balanus amphitrite</name>
    <dbReference type="NCBI Taxonomy" id="1232801"/>
    <lineage>
        <taxon>Eukaryota</taxon>
        <taxon>Metazoa</taxon>
        <taxon>Ecdysozoa</taxon>
        <taxon>Arthropoda</taxon>
        <taxon>Crustacea</taxon>
        <taxon>Multicrustacea</taxon>
        <taxon>Cirripedia</taxon>
        <taxon>Thoracica</taxon>
        <taxon>Thoracicalcarea</taxon>
        <taxon>Balanomorpha</taxon>
        <taxon>Balanoidea</taxon>
        <taxon>Balanidae</taxon>
        <taxon>Amphibalaninae</taxon>
        <taxon>Amphibalanus</taxon>
    </lineage>
</organism>
<name>A0A6A4VNF4_AMPAM</name>
<evidence type="ECO:0000313" key="2">
    <source>
        <dbReference type="Proteomes" id="UP000440578"/>
    </source>
</evidence>